<dbReference type="AlphaFoldDB" id="A0A2A5ISL8"/>
<name>A0A2A5ISL8_BACPU</name>
<dbReference type="Proteomes" id="UP000228754">
    <property type="component" value="Unassembled WGS sequence"/>
</dbReference>
<dbReference type="EMBL" id="NKHG01000101">
    <property type="protein sequence ID" value="PCK20223.1"/>
    <property type="molecule type" value="Genomic_DNA"/>
</dbReference>
<comment type="caution">
    <text evidence="1">The sequence shown here is derived from an EMBL/GenBank/DDBJ whole genome shotgun (WGS) entry which is preliminary data.</text>
</comment>
<accession>A0A2A5ISL8</accession>
<evidence type="ECO:0000313" key="2">
    <source>
        <dbReference type="Proteomes" id="UP000228754"/>
    </source>
</evidence>
<reference evidence="1 2" key="1">
    <citation type="submission" date="2017-06" db="EMBL/GenBank/DDBJ databases">
        <title>Draft Genome Sequence of Bacillus sp Strain 36R Isolated from saline sediment at Atanasia, Sonora, Mexico.</title>
        <authorList>
            <person name="Sanchez Diaz R."/>
            <person name="Quiroz Macias M.E."/>
            <person name="Ibarra Gamez J.C."/>
            <person name="Enciso Ibarra J."/>
            <person name="Gomez Gil B."/>
            <person name="Galaviz Silva L."/>
        </authorList>
    </citation>
    <scope>NUCLEOTIDE SEQUENCE [LARGE SCALE GENOMIC DNA]</scope>
    <source>
        <strain evidence="1 2">36R_ATNSAL</strain>
    </source>
</reference>
<evidence type="ECO:0000313" key="1">
    <source>
        <dbReference type="EMBL" id="PCK20223.1"/>
    </source>
</evidence>
<proteinExistence type="predicted"/>
<organism evidence="1 2">
    <name type="scientific">Bacillus pumilus</name>
    <name type="common">Bacillus mesentericus</name>
    <dbReference type="NCBI Taxonomy" id="1408"/>
    <lineage>
        <taxon>Bacteria</taxon>
        <taxon>Bacillati</taxon>
        <taxon>Bacillota</taxon>
        <taxon>Bacilli</taxon>
        <taxon>Bacillales</taxon>
        <taxon>Bacillaceae</taxon>
        <taxon>Bacillus</taxon>
    </lineage>
</organism>
<sequence>MKLKAGISLSIFCTILGGAFLIERNDQKRWQSESEWPLFSEHLLYMTYQEARQYPFQPREYIRVVFAEE</sequence>
<protein>
    <submittedName>
        <fullName evidence="1">Uncharacterized protein</fullName>
    </submittedName>
</protein>
<dbReference type="OrthoDB" id="2943498at2"/>
<gene>
    <name evidence="1" type="ORF">CEY02_14580</name>
</gene>